<gene>
    <name evidence="1" type="ORF">ACFO0S_11290</name>
</gene>
<dbReference type="EMBL" id="JBHSEF010000023">
    <property type="protein sequence ID" value="MFC4355637.1"/>
    <property type="molecule type" value="Genomic_DNA"/>
</dbReference>
<accession>A0ABV8UWE5</accession>
<evidence type="ECO:0000313" key="1">
    <source>
        <dbReference type="EMBL" id="MFC4355637.1"/>
    </source>
</evidence>
<proteinExistence type="predicted"/>
<comment type="caution">
    <text evidence="1">The sequence shown here is derived from an EMBL/GenBank/DDBJ whole genome shotgun (WGS) entry which is preliminary data.</text>
</comment>
<protein>
    <submittedName>
        <fullName evidence="1">Uncharacterized protein</fullName>
    </submittedName>
</protein>
<organism evidence="1 2">
    <name type="scientific">Chryseomicrobium palamuruense</name>
    <dbReference type="NCBI Taxonomy" id="682973"/>
    <lineage>
        <taxon>Bacteria</taxon>
        <taxon>Bacillati</taxon>
        <taxon>Bacillota</taxon>
        <taxon>Bacilli</taxon>
        <taxon>Bacillales</taxon>
        <taxon>Caryophanaceae</taxon>
        <taxon>Chryseomicrobium</taxon>
    </lineage>
</organism>
<keyword evidence="2" id="KW-1185">Reference proteome</keyword>
<name>A0ABV8UWE5_9BACL</name>
<reference evidence="2" key="1">
    <citation type="journal article" date="2019" name="Int. J. Syst. Evol. Microbiol.">
        <title>The Global Catalogue of Microorganisms (GCM) 10K type strain sequencing project: providing services to taxonomists for standard genome sequencing and annotation.</title>
        <authorList>
            <consortium name="The Broad Institute Genomics Platform"/>
            <consortium name="The Broad Institute Genome Sequencing Center for Infectious Disease"/>
            <person name="Wu L."/>
            <person name="Ma J."/>
        </authorList>
    </citation>
    <scope>NUCLEOTIDE SEQUENCE [LARGE SCALE GENOMIC DNA]</scope>
    <source>
        <strain evidence="2">CCUG 50353</strain>
    </source>
</reference>
<dbReference type="RefSeq" id="WP_378142170.1">
    <property type="nucleotide sequence ID" value="NZ_JBHSEF010000023.1"/>
</dbReference>
<sequence length="125" mass="13978">MAETTGDEEWANKFAEEETKFKLLLSSKEKYDKGQQFLAAGEGSELEKRQLELLVNEMKSNQLPEEVIADLAKRGADLNCSATSRPRFHLISLPRKLATCTSTISSNPPLFTTGMRRLSASRVRS</sequence>
<evidence type="ECO:0000313" key="2">
    <source>
        <dbReference type="Proteomes" id="UP001595733"/>
    </source>
</evidence>
<dbReference type="Proteomes" id="UP001595733">
    <property type="component" value="Unassembled WGS sequence"/>
</dbReference>